<sequence>MKRQRGMLEERARIRRTSNAVARGLPRLALQRLMGSYTLSQERFVRRFDAALARRAEELKAIKAFQAP</sequence>
<reference evidence="2" key="1">
    <citation type="submission" date="2010-08" db="EMBL/GenBank/DDBJ databases">
        <authorList>
            <consortium name="Caenorhabditis japonica Sequencing Consortium"/>
            <person name="Wilson R.K."/>
        </authorList>
    </citation>
    <scope>NUCLEOTIDE SEQUENCE [LARGE SCALE GENOMIC DNA]</scope>
    <source>
        <strain evidence="2">DF5081</strain>
    </source>
</reference>
<protein>
    <submittedName>
        <fullName evidence="1">Uncharacterized protein</fullName>
    </submittedName>
</protein>
<dbReference type="AlphaFoldDB" id="A0A8R1IG22"/>
<organism evidence="1 2">
    <name type="scientific">Caenorhabditis japonica</name>
    <dbReference type="NCBI Taxonomy" id="281687"/>
    <lineage>
        <taxon>Eukaryota</taxon>
        <taxon>Metazoa</taxon>
        <taxon>Ecdysozoa</taxon>
        <taxon>Nematoda</taxon>
        <taxon>Chromadorea</taxon>
        <taxon>Rhabditida</taxon>
        <taxon>Rhabditina</taxon>
        <taxon>Rhabditomorpha</taxon>
        <taxon>Rhabditoidea</taxon>
        <taxon>Rhabditidae</taxon>
        <taxon>Peloderinae</taxon>
        <taxon>Caenorhabditis</taxon>
    </lineage>
</organism>
<evidence type="ECO:0000313" key="1">
    <source>
        <dbReference type="EnsemblMetazoa" id="CJA33885.1"/>
    </source>
</evidence>
<dbReference type="EnsemblMetazoa" id="CJA33885.1">
    <property type="protein sequence ID" value="CJA33885.1"/>
    <property type="gene ID" value="WBGene00209732"/>
</dbReference>
<evidence type="ECO:0000313" key="2">
    <source>
        <dbReference type="Proteomes" id="UP000005237"/>
    </source>
</evidence>
<accession>A0A8R1IG22</accession>
<name>A0A8R1IG22_CAEJA</name>
<dbReference type="Proteomes" id="UP000005237">
    <property type="component" value="Unassembled WGS sequence"/>
</dbReference>
<reference evidence="1" key="2">
    <citation type="submission" date="2022-06" db="UniProtKB">
        <authorList>
            <consortium name="EnsemblMetazoa"/>
        </authorList>
    </citation>
    <scope>IDENTIFICATION</scope>
    <source>
        <strain evidence="1">DF5081</strain>
    </source>
</reference>
<proteinExistence type="predicted"/>
<keyword evidence="2" id="KW-1185">Reference proteome</keyword>